<dbReference type="FunFam" id="3.40.50.620:FF:000115">
    <property type="entry name" value="tRNA-specific 2-thiouridylase MnmA"/>
    <property type="match status" value="1"/>
</dbReference>
<dbReference type="SUPFAM" id="SSF52402">
    <property type="entry name" value="Adenine nucleotide alpha hydrolases-like"/>
    <property type="match status" value="1"/>
</dbReference>
<dbReference type="FunFam" id="2.30.30.280:FF:000001">
    <property type="entry name" value="tRNA-specific 2-thiouridylase MnmA"/>
    <property type="match status" value="1"/>
</dbReference>
<reference evidence="10" key="1">
    <citation type="submission" date="2023-07" db="EMBL/GenBank/DDBJ databases">
        <authorList>
            <person name="Pelsma A.J. K."/>
        </authorList>
    </citation>
    <scope>NUCLEOTIDE SEQUENCE</scope>
</reference>
<keyword evidence="2 10" id="KW-0808">Transferase</keyword>
<dbReference type="InterPro" id="IPR046885">
    <property type="entry name" value="MnmA-like_C"/>
</dbReference>
<dbReference type="EC" id="2.8.1.13" evidence="10"/>
<dbReference type="PANTHER" id="PTHR11933">
    <property type="entry name" value="TRNA 5-METHYLAMINOMETHYL-2-THIOURIDYLATE -METHYLTRANSFERASE"/>
    <property type="match status" value="1"/>
</dbReference>
<dbReference type="NCBIfam" id="NF001138">
    <property type="entry name" value="PRK00143.1"/>
    <property type="match status" value="1"/>
</dbReference>
<dbReference type="HAMAP" id="MF_00144">
    <property type="entry name" value="tRNA_thiouridyl_MnmA"/>
    <property type="match status" value="1"/>
</dbReference>
<dbReference type="Gene3D" id="3.40.50.620">
    <property type="entry name" value="HUPs"/>
    <property type="match status" value="1"/>
</dbReference>
<dbReference type="InterPro" id="IPR046884">
    <property type="entry name" value="MnmA-like_central"/>
</dbReference>
<dbReference type="Pfam" id="PF03054">
    <property type="entry name" value="tRNA_Me_trans"/>
    <property type="match status" value="1"/>
</dbReference>
<dbReference type="InterPro" id="IPR023382">
    <property type="entry name" value="MnmA-like_central_sf"/>
</dbReference>
<evidence type="ECO:0000259" key="9">
    <source>
        <dbReference type="Pfam" id="PF20259"/>
    </source>
</evidence>
<dbReference type="Gene3D" id="2.30.30.280">
    <property type="entry name" value="Adenine nucleotide alpha hydrolases-like domains"/>
    <property type="match status" value="1"/>
</dbReference>
<dbReference type="AlphaFoldDB" id="A0AA48RE11"/>
<sequence length="439" mass="46726">MSLCRLQGSRGGIAGFVSLKGVSSSKMTLCSPASDVLPTLPASPGETRVVVAMSGGVDSSVVAALLKEQGYDVVGVTLQLYDHGAATHRKGACCAGQDIQDARDVAARLGIPHFVLDYERQFQEKVIDEFTASYASGETPIPCIACNQFIKFADLFETAKDLGAHVLATGHYISSRDDGQGGRALFRARDASRDQSYFLFATTREQLKMLRFPLGDYAKSEVREMARRFSLEVADKPDSQDICFVPSGRYTDVVQKLAPESVVPGEIVHVDGRVLGRHAGVVHYTVGQRRGLGLGAALAGRDAQPLYVVRIDAGKAQVVVGPREALETRAVALRDVNWIGPGEFGQLPPQGIDIMARVRSTRPPVPARLIARDGKEATVVFAAGEFGVSPGQACVFYDDGDDGARVLGGGFIAAVEPAMKSVSVLAPTPRAVTARGAPR</sequence>
<evidence type="ECO:0000256" key="7">
    <source>
        <dbReference type="ARBA" id="ARBA00023157"/>
    </source>
</evidence>
<dbReference type="NCBIfam" id="TIGR00420">
    <property type="entry name" value="trmU"/>
    <property type="match status" value="1"/>
</dbReference>
<dbReference type="GO" id="GO:0005524">
    <property type="term" value="F:ATP binding"/>
    <property type="evidence" value="ECO:0007669"/>
    <property type="project" value="UniProtKB-KW"/>
</dbReference>
<dbReference type="Pfam" id="PF20258">
    <property type="entry name" value="tRNA_Me_trans_C"/>
    <property type="match status" value="1"/>
</dbReference>
<evidence type="ECO:0000256" key="2">
    <source>
        <dbReference type="ARBA" id="ARBA00022679"/>
    </source>
</evidence>
<protein>
    <submittedName>
        <fullName evidence="10">tRNA-specific 2-thiouridylase MnmA</fullName>
        <ecNumber evidence="10">2.8.1.13</ecNumber>
    </submittedName>
</protein>
<evidence type="ECO:0000256" key="3">
    <source>
        <dbReference type="ARBA" id="ARBA00022694"/>
    </source>
</evidence>
<keyword evidence="7" id="KW-1015">Disulfide bond</keyword>
<keyword evidence="5" id="KW-0067">ATP-binding</keyword>
<evidence type="ECO:0000313" key="10">
    <source>
        <dbReference type="EMBL" id="CAJ0866393.1"/>
    </source>
</evidence>
<proteinExistence type="inferred from homology"/>
<dbReference type="Pfam" id="PF20259">
    <property type="entry name" value="tRNA_Me_trans_M"/>
    <property type="match status" value="1"/>
</dbReference>
<gene>
    <name evidence="10" type="primary">mnmA</name>
    <name evidence="10" type="ORF">AMST5_01855</name>
</gene>
<evidence type="ECO:0000256" key="5">
    <source>
        <dbReference type="ARBA" id="ARBA00022840"/>
    </source>
</evidence>
<dbReference type="PANTHER" id="PTHR11933:SF5">
    <property type="entry name" value="MITOCHONDRIAL TRNA-SPECIFIC 2-THIOURIDYLASE 1"/>
    <property type="match status" value="1"/>
</dbReference>
<accession>A0AA48RE11</accession>
<evidence type="ECO:0000256" key="4">
    <source>
        <dbReference type="ARBA" id="ARBA00022741"/>
    </source>
</evidence>
<keyword evidence="6" id="KW-0694">RNA-binding</keyword>
<dbReference type="Gene3D" id="2.40.30.10">
    <property type="entry name" value="Translation factors"/>
    <property type="match status" value="1"/>
</dbReference>
<feature type="domain" description="tRNA-specific 2-thiouridylase MnmA-like C-terminal" evidence="8">
    <location>
        <begin position="331"/>
        <end position="412"/>
    </location>
</feature>
<evidence type="ECO:0000256" key="6">
    <source>
        <dbReference type="ARBA" id="ARBA00022884"/>
    </source>
</evidence>
<dbReference type="CDD" id="cd01998">
    <property type="entry name" value="MnmA_TRMU-like"/>
    <property type="match status" value="1"/>
</dbReference>
<dbReference type="GO" id="GO:0103016">
    <property type="term" value="F:tRNA-uridine 2-sulfurtransferase activity"/>
    <property type="evidence" value="ECO:0007669"/>
    <property type="project" value="UniProtKB-EC"/>
</dbReference>
<evidence type="ECO:0000259" key="8">
    <source>
        <dbReference type="Pfam" id="PF20258"/>
    </source>
</evidence>
<dbReference type="InterPro" id="IPR004506">
    <property type="entry name" value="MnmA-like"/>
</dbReference>
<dbReference type="EMBL" id="OY288114">
    <property type="protein sequence ID" value="CAJ0866393.1"/>
    <property type="molecule type" value="Genomic_DNA"/>
</dbReference>
<organism evidence="10">
    <name type="scientific">freshwater sediment metagenome</name>
    <dbReference type="NCBI Taxonomy" id="556182"/>
    <lineage>
        <taxon>unclassified sequences</taxon>
        <taxon>metagenomes</taxon>
        <taxon>ecological metagenomes</taxon>
    </lineage>
</organism>
<keyword evidence="3" id="KW-0819">tRNA processing</keyword>
<keyword evidence="1" id="KW-0820">tRNA-binding</keyword>
<name>A0AA48RE11_9ZZZZ</name>
<keyword evidence="4" id="KW-0547">Nucleotide-binding</keyword>
<dbReference type="GO" id="GO:0002143">
    <property type="term" value="P:tRNA wobble position uridine thiolation"/>
    <property type="evidence" value="ECO:0007669"/>
    <property type="project" value="TreeGrafter"/>
</dbReference>
<dbReference type="GO" id="GO:0000049">
    <property type="term" value="F:tRNA binding"/>
    <property type="evidence" value="ECO:0007669"/>
    <property type="project" value="UniProtKB-KW"/>
</dbReference>
<dbReference type="InterPro" id="IPR014729">
    <property type="entry name" value="Rossmann-like_a/b/a_fold"/>
</dbReference>
<evidence type="ECO:0000256" key="1">
    <source>
        <dbReference type="ARBA" id="ARBA00022555"/>
    </source>
</evidence>
<feature type="domain" description="tRNA-specific 2-thiouridylase MnmA-like central" evidence="9">
    <location>
        <begin position="252"/>
        <end position="321"/>
    </location>
</feature>